<dbReference type="InterPro" id="IPR052017">
    <property type="entry name" value="TSUP"/>
</dbReference>
<dbReference type="PANTHER" id="PTHR30269">
    <property type="entry name" value="TRANSMEMBRANE PROTEIN YFCA"/>
    <property type="match status" value="1"/>
</dbReference>
<dbReference type="Proteomes" id="UP000823769">
    <property type="component" value="Unassembled WGS sequence"/>
</dbReference>
<sequence length="243" mass="26456">MTTALTIILIAVFAALSSFVQRVTGFGFGIVMMVMLPYIMPSYGEATALSGILAACMAIVPAIQKRRSVNLKKLLPILLTFLVLSFFSVKVLTVVDGHSLKRLFGVALILVSAYLFFFNDKVRLKPTIPVQVSLGALSGVLGGMFAMQGPPAAVYFMASSESKDEYIAATQWYFVSGNLMMTLYRWDSGFVTETVLRSALIALPAVALGLWIGTKVYSRLHNDHLKKIVYLFLAVAGLLSVVL</sequence>
<dbReference type="GO" id="GO:0005886">
    <property type="term" value="C:plasma membrane"/>
    <property type="evidence" value="ECO:0007669"/>
    <property type="project" value="UniProtKB-SubCell"/>
</dbReference>
<evidence type="ECO:0000313" key="10">
    <source>
        <dbReference type="Proteomes" id="UP000823769"/>
    </source>
</evidence>
<evidence type="ECO:0000313" key="9">
    <source>
        <dbReference type="EMBL" id="MBO8479694.1"/>
    </source>
</evidence>
<comment type="subcellular location">
    <subcellularLocation>
        <location evidence="1 8">Cell membrane</location>
        <topology evidence="1 8">Multi-pass membrane protein</topology>
    </subcellularLocation>
</comment>
<evidence type="ECO:0000256" key="7">
    <source>
        <dbReference type="ARBA" id="ARBA00023136"/>
    </source>
</evidence>
<evidence type="ECO:0000256" key="1">
    <source>
        <dbReference type="ARBA" id="ARBA00004651"/>
    </source>
</evidence>
<comment type="similarity">
    <text evidence="2 8">Belongs to the 4-toluene sulfonate uptake permease (TSUP) (TC 2.A.102) family.</text>
</comment>
<dbReference type="AlphaFoldDB" id="A0A9D9IX63"/>
<accession>A0A9D9IX63</accession>
<keyword evidence="4 8" id="KW-1003">Cell membrane</keyword>
<feature type="transmembrane region" description="Helical" evidence="8">
    <location>
        <begin position="225"/>
        <end position="242"/>
    </location>
</feature>
<protein>
    <recommendedName>
        <fullName evidence="8">Probable membrane transporter protein</fullName>
    </recommendedName>
</protein>
<evidence type="ECO:0000256" key="8">
    <source>
        <dbReference type="RuleBase" id="RU363041"/>
    </source>
</evidence>
<feature type="transmembrane region" description="Helical" evidence="8">
    <location>
        <begin position="130"/>
        <end position="147"/>
    </location>
</feature>
<evidence type="ECO:0000256" key="2">
    <source>
        <dbReference type="ARBA" id="ARBA00009142"/>
    </source>
</evidence>
<evidence type="ECO:0000256" key="6">
    <source>
        <dbReference type="ARBA" id="ARBA00022989"/>
    </source>
</evidence>
<feature type="transmembrane region" description="Helical" evidence="8">
    <location>
        <begin position="75"/>
        <end position="94"/>
    </location>
</feature>
<reference evidence="9" key="2">
    <citation type="journal article" date="2021" name="PeerJ">
        <title>Extensive microbial diversity within the chicken gut microbiome revealed by metagenomics and culture.</title>
        <authorList>
            <person name="Gilroy R."/>
            <person name="Ravi A."/>
            <person name="Getino M."/>
            <person name="Pursley I."/>
            <person name="Horton D.L."/>
            <person name="Alikhan N.F."/>
            <person name="Baker D."/>
            <person name="Gharbi K."/>
            <person name="Hall N."/>
            <person name="Watson M."/>
            <person name="Adriaenssens E.M."/>
            <person name="Foster-Nyarko E."/>
            <person name="Jarju S."/>
            <person name="Secka A."/>
            <person name="Antonio M."/>
            <person name="Oren A."/>
            <person name="Chaudhuri R.R."/>
            <person name="La Ragione R."/>
            <person name="Hildebrand F."/>
            <person name="Pallen M.J."/>
        </authorList>
    </citation>
    <scope>NUCLEOTIDE SEQUENCE</scope>
    <source>
        <strain evidence="9">B3-1481</strain>
    </source>
</reference>
<evidence type="ECO:0000256" key="4">
    <source>
        <dbReference type="ARBA" id="ARBA00022475"/>
    </source>
</evidence>
<feature type="transmembrane region" description="Helical" evidence="8">
    <location>
        <begin position="46"/>
        <end position="63"/>
    </location>
</feature>
<proteinExistence type="inferred from homology"/>
<reference evidence="9" key="1">
    <citation type="submission" date="2020-10" db="EMBL/GenBank/DDBJ databases">
        <authorList>
            <person name="Gilroy R."/>
        </authorList>
    </citation>
    <scope>NUCLEOTIDE SEQUENCE</scope>
    <source>
        <strain evidence="9">B3-1481</strain>
    </source>
</reference>
<dbReference type="Pfam" id="PF01925">
    <property type="entry name" value="TauE"/>
    <property type="match status" value="1"/>
</dbReference>
<organism evidence="9 10">
    <name type="scientific">Candidatus Cryptobacteroides avistercoris</name>
    <dbReference type="NCBI Taxonomy" id="2840758"/>
    <lineage>
        <taxon>Bacteria</taxon>
        <taxon>Pseudomonadati</taxon>
        <taxon>Bacteroidota</taxon>
        <taxon>Bacteroidia</taxon>
        <taxon>Bacteroidales</taxon>
        <taxon>Candidatus Cryptobacteroides</taxon>
    </lineage>
</organism>
<dbReference type="PANTHER" id="PTHR30269:SF37">
    <property type="entry name" value="MEMBRANE TRANSPORTER PROTEIN"/>
    <property type="match status" value="1"/>
</dbReference>
<evidence type="ECO:0000256" key="5">
    <source>
        <dbReference type="ARBA" id="ARBA00022692"/>
    </source>
</evidence>
<feature type="transmembrane region" description="Helical" evidence="8">
    <location>
        <begin position="195"/>
        <end position="213"/>
    </location>
</feature>
<keyword evidence="3" id="KW-0813">Transport</keyword>
<keyword evidence="5 8" id="KW-0812">Transmembrane</keyword>
<name>A0A9D9IX63_9BACT</name>
<keyword evidence="6 8" id="KW-1133">Transmembrane helix</keyword>
<dbReference type="EMBL" id="JADILW010000017">
    <property type="protein sequence ID" value="MBO8479694.1"/>
    <property type="molecule type" value="Genomic_DNA"/>
</dbReference>
<comment type="caution">
    <text evidence="9">The sequence shown here is derived from an EMBL/GenBank/DDBJ whole genome shotgun (WGS) entry which is preliminary data.</text>
</comment>
<feature type="transmembrane region" description="Helical" evidence="8">
    <location>
        <begin position="100"/>
        <end position="118"/>
    </location>
</feature>
<dbReference type="InterPro" id="IPR002781">
    <property type="entry name" value="TM_pro_TauE-like"/>
</dbReference>
<gene>
    <name evidence="9" type="ORF">IAB76_01080</name>
</gene>
<keyword evidence="7 8" id="KW-0472">Membrane</keyword>
<evidence type="ECO:0000256" key="3">
    <source>
        <dbReference type="ARBA" id="ARBA00022448"/>
    </source>
</evidence>